<dbReference type="EMBL" id="JQBX01000007">
    <property type="protein sequence ID" value="KRN94158.1"/>
    <property type="molecule type" value="Genomic_DNA"/>
</dbReference>
<dbReference type="Proteomes" id="UP000305541">
    <property type="component" value="Unassembled WGS sequence"/>
</dbReference>
<dbReference type="Proteomes" id="UP000051859">
    <property type="component" value="Unassembled WGS sequence"/>
</dbReference>
<keyword evidence="4" id="KW-1185">Reference proteome</keyword>
<protein>
    <submittedName>
        <fullName evidence="3">Bacteriocin immunity protein</fullName>
    </submittedName>
</protein>
<evidence type="ECO:0000313" key="4">
    <source>
        <dbReference type="Proteomes" id="UP000051859"/>
    </source>
</evidence>
<dbReference type="Pfam" id="PF08951">
    <property type="entry name" value="EntA_Immun"/>
    <property type="match status" value="1"/>
</dbReference>
<dbReference type="InterPro" id="IPR023130">
    <property type="entry name" value="Ta0600-like_sf"/>
</dbReference>
<accession>A0A0R2KXQ5</accession>
<comment type="caution">
    <text evidence="2">The sequence shown here is derived from an EMBL/GenBank/DDBJ whole genome shotgun (WGS) entry which is preliminary data.</text>
</comment>
<dbReference type="Gene3D" id="1.20.1440.50">
    <property type="entry name" value="Ta0600-like"/>
    <property type="match status" value="1"/>
</dbReference>
<sequence length="92" mass="10458">MKKADLINAIGETYKDEKVKRDPEISGFLLKFAQQLDEGQELGLVSVKLSKAITNYSLKNNFIIPKSLSTLYAKVEKDAEKYRGMMSTNIWL</sequence>
<name>A0A0R2KXQ5_9LACO</name>
<dbReference type="OrthoDB" id="2166051at2"/>
<gene>
    <name evidence="3" type="ORF">FEZ51_05100</name>
    <name evidence="2" type="ORF">IV81_GL001572</name>
</gene>
<reference evidence="2 4" key="1">
    <citation type="journal article" date="2015" name="Genome Announc.">
        <title>Expanding the biotechnology potential of lactobacilli through comparative genomics of 213 strains and associated genera.</title>
        <authorList>
            <person name="Sun Z."/>
            <person name="Harris H.M."/>
            <person name="McCann A."/>
            <person name="Guo C."/>
            <person name="Argimon S."/>
            <person name="Zhang W."/>
            <person name="Yang X."/>
            <person name="Jeffery I.B."/>
            <person name="Cooney J.C."/>
            <person name="Kagawa T.F."/>
            <person name="Liu W."/>
            <person name="Song Y."/>
            <person name="Salvetti E."/>
            <person name="Wrobel A."/>
            <person name="Rasinkangas P."/>
            <person name="Parkhill J."/>
            <person name="Rea M.C."/>
            <person name="O'Sullivan O."/>
            <person name="Ritari J."/>
            <person name="Douillard F.P."/>
            <person name="Paul Ross R."/>
            <person name="Yang R."/>
            <person name="Briner A.E."/>
            <person name="Felis G.E."/>
            <person name="de Vos W.M."/>
            <person name="Barrangou R."/>
            <person name="Klaenhammer T.R."/>
            <person name="Caufield P.W."/>
            <person name="Cui Y."/>
            <person name="Zhang H."/>
            <person name="O'Toole P.W."/>
        </authorList>
    </citation>
    <scope>NUCLEOTIDE SEQUENCE [LARGE SCALE GENOMIC DNA]</scope>
    <source>
        <strain evidence="2 4">DSM 18001</strain>
    </source>
</reference>
<dbReference type="GO" id="GO:0030153">
    <property type="term" value="P:bacteriocin immunity"/>
    <property type="evidence" value="ECO:0007669"/>
    <property type="project" value="UniProtKB-KW"/>
</dbReference>
<reference evidence="3 5" key="2">
    <citation type="submission" date="2019-05" db="EMBL/GenBank/DDBJ databases">
        <title>The metagenome of a microbial culture collection derived from dairy environment covers the genomic content of the human microbiome.</title>
        <authorList>
            <person name="Roder T."/>
            <person name="Wuthrich D."/>
            <person name="Sattari Z."/>
            <person name="Von Ah U."/>
            <person name="Bar C."/>
            <person name="Ronchi F."/>
            <person name="Macpherson A.J."/>
            <person name="Ganal-Vonarburg S.C."/>
            <person name="Bruggmann R."/>
            <person name="Vergeres G."/>
        </authorList>
    </citation>
    <scope>NUCLEOTIDE SEQUENCE [LARGE SCALE GENOMIC DNA]</scope>
    <source>
        <strain evidence="3 5">FAM 18815</strain>
    </source>
</reference>
<organism evidence="2 4">
    <name type="scientific">Pediococcus stilesii</name>
    <dbReference type="NCBI Taxonomy" id="331679"/>
    <lineage>
        <taxon>Bacteria</taxon>
        <taxon>Bacillati</taxon>
        <taxon>Bacillota</taxon>
        <taxon>Bacilli</taxon>
        <taxon>Lactobacillales</taxon>
        <taxon>Lactobacillaceae</taxon>
        <taxon>Pediococcus</taxon>
    </lineage>
</organism>
<dbReference type="AlphaFoldDB" id="A0A0R2KXQ5"/>
<keyword evidence="1" id="KW-0079">Bacteriocin immunity</keyword>
<dbReference type="EMBL" id="VBTH01000007">
    <property type="protein sequence ID" value="TLQ04440.1"/>
    <property type="molecule type" value="Genomic_DNA"/>
</dbReference>
<evidence type="ECO:0000313" key="2">
    <source>
        <dbReference type="EMBL" id="KRN94158.1"/>
    </source>
</evidence>
<evidence type="ECO:0000256" key="1">
    <source>
        <dbReference type="ARBA" id="ARBA00023025"/>
    </source>
</evidence>
<evidence type="ECO:0000313" key="3">
    <source>
        <dbReference type="EMBL" id="TLQ04440.1"/>
    </source>
</evidence>
<dbReference type="InterPro" id="IPR015046">
    <property type="entry name" value="LciA_Immunity-like"/>
</dbReference>
<dbReference type="SUPFAM" id="SSF109797">
    <property type="entry name" value="Bacteriocin immunity protein-like"/>
    <property type="match status" value="1"/>
</dbReference>
<proteinExistence type="predicted"/>
<dbReference type="PATRIC" id="fig|331679.3.peg.1608"/>
<evidence type="ECO:0000313" key="5">
    <source>
        <dbReference type="Proteomes" id="UP000305541"/>
    </source>
</evidence>
<dbReference type="RefSeq" id="WP_057802585.1">
    <property type="nucleotide sequence ID" value="NZ_JQBX01000007.1"/>
</dbReference>